<organism evidence="1 2">
    <name type="scientific">Hypoxylon rubiginosum</name>
    <dbReference type="NCBI Taxonomy" id="110542"/>
    <lineage>
        <taxon>Eukaryota</taxon>
        <taxon>Fungi</taxon>
        <taxon>Dikarya</taxon>
        <taxon>Ascomycota</taxon>
        <taxon>Pezizomycotina</taxon>
        <taxon>Sordariomycetes</taxon>
        <taxon>Xylariomycetidae</taxon>
        <taxon>Xylariales</taxon>
        <taxon>Hypoxylaceae</taxon>
        <taxon>Hypoxylon</taxon>
    </lineage>
</organism>
<dbReference type="EMBL" id="MU393701">
    <property type="protein sequence ID" value="KAI4858678.1"/>
    <property type="molecule type" value="Genomic_DNA"/>
</dbReference>
<sequence>MDSDSEGSDIFAIDNDTYESTRRNKAVLRFEHSSVVEFLQNTTNLSPHAKKFSTERSEGNAILARSSLAYILYVDSISQTPSYYPLEHWCSNRKGVGNSRLRSL</sequence>
<evidence type="ECO:0000313" key="1">
    <source>
        <dbReference type="EMBL" id="KAI4858678.1"/>
    </source>
</evidence>
<gene>
    <name evidence="1" type="ORF">F4820DRAFT_211746</name>
</gene>
<evidence type="ECO:0000313" key="2">
    <source>
        <dbReference type="Proteomes" id="UP001497700"/>
    </source>
</evidence>
<accession>A0ACB9YHS0</accession>
<protein>
    <submittedName>
        <fullName evidence="1">Uncharacterized protein</fullName>
    </submittedName>
</protein>
<comment type="caution">
    <text evidence="1">The sequence shown here is derived from an EMBL/GenBank/DDBJ whole genome shotgun (WGS) entry which is preliminary data.</text>
</comment>
<reference evidence="1 2" key="1">
    <citation type="journal article" date="2022" name="New Phytol.">
        <title>Ecological generalism drives hyperdiversity of secondary metabolite gene clusters in xylarialean endophytes.</title>
        <authorList>
            <person name="Franco M.E.E."/>
            <person name="Wisecaver J.H."/>
            <person name="Arnold A.E."/>
            <person name="Ju Y.M."/>
            <person name="Slot J.C."/>
            <person name="Ahrendt S."/>
            <person name="Moore L.P."/>
            <person name="Eastman K.E."/>
            <person name="Scott K."/>
            <person name="Konkel Z."/>
            <person name="Mondo S.J."/>
            <person name="Kuo A."/>
            <person name="Hayes R.D."/>
            <person name="Haridas S."/>
            <person name="Andreopoulos B."/>
            <person name="Riley R."/>
            <person name="LaButti K."/>
            <person name="Pangilinan J."/>
            <person name="Lipzen A."/>
            <person name="Amirebrahimi M."/>
            <person name="Yan J."/>
            <person name="Adam C."/>
            <person name="Keymanesh K."/>
            <person name="Ng V."/>
            <person name="Louie K."/>
            <person name="Northen T."/>
            <person name="Drula E."/>
            <person name="Henrissat B."/>
            <person name="Hsieh H.M."/>
            <person name="Youens-Clark K."/>
            <person name="Lutzoni F."/>
            <person name="Miadlikowska J."/>
            <person name="Eastwood D.C."/>
            <person name="Hamelin R.C."/>
            <person name="Grigoriev I.V."/>
            <person name="U'Ren J.M."/>
        </authorList>
    </citation>
    <scope>NUCLEOTIDE SEQUENCE [LARGE SCALE GENOMIC DNA]</scope>
    <source>
        <strain evidence="1 2">CBS 119005</strain>
    </source>
</reference>
<name>A0ACB9YHS0_9PEZI</name>
<keyword evidence="2" id="KW-1185">Reference proteome</keyword>
<proteinExistence type="predicted"/>
<dbReference type="Proteomes" id="UP001497700">
    <property type="component" value="Unassembled WGS sequence"/>
</dbReference>